<accession>A0AAU9LX14</accession>
<keyword evidence="3" id="KW-1185">Reference proteome</keyword>
<gene>
    <name evidence="2" type="ORF">LVIROSA_LOCUS5728</name>
</gene>
<feature type="compositionally biased region" description="Pro residues" evidence="1">
    <location>
        <begin position="12"/>
        <end position="28"/>
    </location>
</feature>
<protein>
    <submittedName>
        <fullName evidence="2">Uncharacterized protein</fullName>
    </submittedName>
</protein>
<dbReference type="AlphaFoldDB" id="A0AAU9LX14"/>
<evidence type="ECO:0000256" key="1">
    <source>
        <dbReference type="SAM" id="MobiDB-lite"/>
    </source>
</evidence>
<feature type="region of interest" description="Disordered" evidence="1">
    <location>
        <begin position="46"/>
        <end position="87"/>
    </location>
</feature>
<name>A0AAU9LX14_9ASTR</name>
<dbReference type="Proteomes" id="UP001157418">
    <property type="component" value="Unassembled WGS sequence"/>
</dbReference>
<feature type="region of interest" description="Disordered" evidence="1">
    <location>
        <begin position="1"/>
        <end position="30"/>
    </location>
</feature>
<organism evidence="2 3">
    <name type="scientific">Lactuca virosa</name>
    <dbReference type="NCBI Taxonomy" id="75947"/>
    <lineage>
        <taxon>Eukaryota</taxon>
        <taxon>Viridiplantae</taxon>
        <taxon>Streptophyta</taxon>
        <taxon>Embryophyta</taxon>
        <taxon>Tracheophyta</taxon>
        <taxon>Spermatophyta</taxon>
        <taxon>Magnoliopsida</taxon>
        <taxon>eudicotyledons</taxon>
        <taxon>Gunneridae</taxon>
        <taxon>Pentapetalae</taxon>
        <taxon>asterids</taxon>
        <taxon>campanulids</taxon>
        <taxon>Asterales</taxon>
        <taxon>Asteraceae</taxon>
        <taxon>Cichorioideae</taxon>
        <taxon>Cichorieae</taxon>
        <taxon>Lactucinae</taxon>
        <taxon>Lactuca</taxon>
    </lineage>
</organism>
<sequence length="118" mass="12719">MIIHNHSKTPTPKIPLSPPSSTPPSPPPIHRRVMASLVHRHRPTRTFTVAPLNLPSPAPGGESQTPNKTSTPSTFHIDSGSDAYSTRQSPLVRRLLCLVASLIRPPSPSPAITGLFRV</sequence>
<feature type="compositionally biased region" description="Polar residues" evidence="1">
    <location>
        <begin position="62"/>
        <end position="87"/>
    </location>
</feature>
<comment type="caution">
    <text evidence="2">The sequence shown here is derived from an EMBL/GenBank/DDBJ whole genome shotgun (WGS) entry which is preliminary data.</text>
</comment>
<evidence type="ECO:0000313" key="3">
    <source>
        <dbReference type="Proteomes" id="UP001157418"/>
    </source>
</evidence>
<evidence type="ECO:0000313" key="2">
    <source>
        <dbReference type="EMBL" id="CAH1418112.1"/>
    </source>
</evidence>
<dbReference type="EMBL" id="CAKMRJ010000113">
    <property type="protein sequence ID" value="CAH1418112.1"/>
    <property type="molecule type" value="Genomic_DNA"/>
</dbReference>
<proteinExistence type="predicted"/>
<reference evidence="2 3" key="1">
    <citation type="submission" date="2022-01" db="EMBL/GenBank/DDBJ databases">
        <authorList>
            <person name="Xiong W."/>
            <person name="Schranz E."/>
        </authorList>
    </citation>
    <scope>NUCLEOTIDE SEQUENCE [LARGE SCALE GENOMIC DNA]</scope>
</reference>